<evidence type="ECO:0000313" key="8">
    <source>
        <dbReference type="EMBL" id="MDN5205613.1"/>
    </source>
</evidence>
<dbReference type="InterPro" id="IPR007484">
    <property type="entry name" value="Peptidase_M28"/>
</dbReference>
<feature type="domain" description="Peptidase M28" evidence="7">
    <location>
        <begin position="302"/>
        <end position="518"/>
    </location>
</feature>
<gene>
    <name evidence="8" type="ORF">QQ008_29785</name>
</gene>
<evidence type="ECO:0000256" key="4">
    <source>
        <dbReference type="ARBA" id="ARBA00022729"/>
    </source>
</evidence>
<evidence type="ECO:0000313" key="9">
    <source>
        <dbReference type="Proteomes" id="UP001172082"/>
    </source>
</evidence>
<dbReference type="CDD" id="cd05660">
    <property type="entry name" value="M28_like_PA"/>
    <property type="match status" value="1"/>
</dbReference>
<keyword evidence="2" id="KW-0645">Protease</keyword>
<accession>A0ABT8KZQ8</accession>
<dbReference type="Pfam" id="PF04389">
    <property type="entry name" value="Peptidase_M28"/>
    <property type="match status" value="1"/>
</dbReference>
<keyword evidence="1" id="KW-0031">Aminopeptidase</keyword>
<dbReference type="PANTHER" id="PTHR12147:SF56">
    <property type="entry name" value="AMINOPEPTIDASE YDR415C-RELATED"/>
    <property type="match status" value="1"/>
</dbReference>
<dbReference type="InterPro" id="IPR045175">
    <property type="entry name" value="M28_fam"/>
</dbReference>
<keyword evidence="9" id="KW-1185">Reference proteome</keyword>
<dbReference type="PANTHER" id="PTHR12147">
    <property type="entry name" value="METALLOPEPTIDASE M28 FAMILY MEMBER"/>
    <property type="match status" value="1"/>
</dbReference>
<evidence type="ECO:0000256" key="5">
    <source>
        <dbReference type="ARBA" id="ARBA00022801"/>
    </source>
</evidence>
<dbReference type="SUPFAM" id="SSF52025">
    <property type="entry name" value="PA domain"/>
    <property type="match status" value="1"/>
</dbReference>
<dbReference type="Proteomes" id="UP001172082">
    <property type="component" value="Unassembled WGS sequence"/>
</dbReference>
<organism evidence="8 9">
    <name type="scientific">Splendidivirga corallicola</name>
    <dbReference type="NCBI Taxonomy" id="3051826"/>
    <lineage>
        <taxon>Bacteria</taxon>
        <taxon>Pseudomonadati</taxon>
        <taxon>Bacteroidota</taxon>
        <taxon>Cytophagia</taxon>
        <taxon>Cytophagales</taxon>
        <taxon>Splendidivirgaceae</taxon>
        <taxon>Splendidivirga</taxon>
    </lineage>
</organism>
<evidence type="ECO:0000259" key="7">
    <source>
        <dbReference type="Pfam" id="PF04389"/>
    </source>
</evidence>
<dbReference type="EMBL" id="JAUJEA010000021">
    <property type="protein sequence ID" value="MDN5205613.1"/>
    <property type="molecule type" value="Genomic_DNA"/>
</dbReference>
<evidence type="ECO:0000256" key="6">
    <source>
        <dbReference type="ARBA" id="ARBA00022833"/>
    </source>
</evidence>
<evidence type="ECO:0000256" key="2">
    <source>
        <dbReference type="ARBA" id="ARBA00022670"/>
    </source>
</evidence>
<dbReference type="InterPro" id="IPR046450">
    <property type="entry name" value="PA_dom_sf"/>
</dbReference>
<name>A0ABT8KZQ8_9BACT</name>
<protein>
    <submittedName>
        <fullName evidence="8">M28 family metallopeptidase</fullName>
    </submittedName>
</protein>
<dbReference type="CDD" id="cd04821">
    <property type="entry name" value="PA_M28_1_2"/>
    <property type="match status" value="1"/>
</dbReference>
<dbReference type="RefSeq" id="WP_346755635.1">
    <property type="nucleotide sequence ID" value="NZ_JAUJEA010000021.1"/>
</dbReference>
<evidence type="ECO:0000256" key="1">
    <source>
        <dbReference type="ARBA" id="ARBA00022438"/>
    </source>
</evidence>
<evidence type="ECO:0000256" key="3">
    <source>
        <dbReference type="ARBA" id="ARBA00022723"/>
    </source>
</evidence>
<reference evidence="8" key="1">
    <citation type="submission" date="2023-06" db="EMBL/GenBank/DDBJ databases">
        <title>Genomic of Parafulvivirga corallium.</title>
        <authorList>
            <person name="Wang G."/>
        </authorList>
    </citation>
    <scope>NUCLEOTIDE SEQUENCE</scope>
    <source>
        <strain evidence="8">BMA10</strain>
    </source>
</reference>
<dbReference type="SUPFAM" id="SSF53187">
    <property type="entry name" value="Zn-dependent exopeptidases"/>
    <property type="match status" value="1"/>
</dbReference>
<keyword evidence="6" id="KW-0862">Zinc</keyword>
<dbReference type="PROSITE" id="PS51257">
    <property type="entry name" value="PROKAR_LIPOPROTEIN"/>
    <property type="match status" value="1"/>
</dbReference>
<proteinExistence type="predicted"/>
<dbReference type="Gene3D" id="3.40.630.10">
    <property type="entry name" value="Zn peptidases"/>
    <property type="match status" value="2"/>
</dbReference>
<keyword evidence="5" id="KW-0378">Hydrolase</keyword>
<sequence>MMMKSLYYSFILICGLVIVGCQPNEKAKDPAESITKEDLARRISKLASDEFEGRKPFTNGEIATINYIKEEFEKMGIKPGNGDSYFQEVPLVEIEATITEDMKISGGKDPLNLKFKEEFVALTRRVQDAIDIENSEMVFAGFGVVAPEYNWNDYEGLDVQGKTVVVLVNDPGFGTGDDDFFKGEAMTYYGRWTYKYEEAARQGAEAILIIHDTEPASYPWQVVEGGWTGANLYLKADDNNMSRCAAEGWISLAAAKKIFANAGYKDYDFTAEARKRDFKAFSLNQQMSLGLTNTINTSTSNNVVGLYEGGERADECIIYSAHWDHFGIGAPNAEGDSIYNGAVDNATGVANIIELAEAFTKLEQKTKRSVLFIAVTAEEQGLLGSAYYAANPIFPAEKTAANLNTDAIIPMGKVKDLTIIGYGQSELDDYAQAVAEQQGRYIIPDPNPGAGSFFRSDHFNFAKIGIPALYAKGGHDSEEKGKEWAEEQNANYRANDYHQPTDEFDPSWDLEGIVQDVQLFFEIGKKIANEDNFPKWKEGSEFKAIREKSLGD</sequence>
<comment type="caution">
    <text evidence="8">The sequence shown here is derived from an EMBL/GenBank/DDBJ whole genome shotgun (WGS) entry which is preliminary data.</text>
</comment>
<keyword evidence="3" id="KW-0479">Metal-binding</keyword>
<keyword evidence="4" id="KW-0732">Signal</keyword>